<accession>A0A1M6FDK5</accession>
<sequence>MSISKDGKGQILYRKAKRIIPGGTQLLSKRPEMFLPELWPAYYSRAKGCKIWDLDGNEYIDVSYMGIGSNVLGYANDEVDAAAKEAINSGGMCTLNAPEEVYLAEKLIDLHPWAGGVRYAKAGGEAMALASRIARAHTNKDIILFCGYHGWHDWYLSANLANKNALDDLHIPGLEPLGVPKGLAGTNLPFHYNNIDEFYALMDKHKDNIAAVVIEPIRNDYPEDDFLKKIRTSTEKSGVVLIFDEVSAGFRLCAGGSHRVLGVDPDIAVFAKGMTNGYPLTAVVGKSDVMDAAQETFISSTFYTERVAFAATLKSIEVYERERVWEKQSEYGKIIQKGWKDLANTAGLKIDVGGILPMSHFSIIGNENPLIYKTFVTQEMLKRGYIASNSFYTSNAHSAEIINQYLKHLGDVFKRIAELNGSGITVESQLEYGVCQSGFGRLN</sequence>
<dbReference type="Proteomes" id="UP000191240">
    <property type="component" value="Unassembled WGS sequence"/>
</dbReference>
<evidence type="ECO:0000256" key="3">
    <source>
        <dbReference type="RuleBase" id="RU003560"/>
    </source>
</evidence>
<dbReference type="PANTHER" id="PTHR43713">
    <property type="entry name" value="GLUTAMATE-1-SEMIALDEHYDE 2,1-AMINOMUTASE"/>
    <property type="match status" value="1"/>
</dbReference>
<protein>
    <submittedName>
        <fullName evidence="4">Glutamate-1-semialdehyde 2,1-aminomutase</fullName>
    </submittedName>
</protein>
<proteinExistence type="inferred from homology"/>
<evidence type="ECO:0000256" key="1">
    <source>
        <dbReference type="ARBA" id="ARBA00001933"/>
    </source>
</evidence>
<dbReference type="InterPro" id="IPR015422">
    <property type="entry name" value="PyrdxlP-dep_Trfase_small"/>
</dbReference>
<dbReference type="InterPro" id="IPR015421">
    <property type="entry name" value="PyrdxlP-dep_Trfase_major"/>
</dbReference>
<reference evidence="4 5" key="1">
    <citation type="submission" date="2016-11" db="EMBL/GenBank/DDBJ databases">
        <authorList>
            <person name="Jaros S."/>
            <person name="Januszkiewicz K."/>
            <person name="Wedrychowicz H."/>
        </authorList>
    </citation>
    <scope>NUCLEOTIDE SEQUENCE [LARGE SCALE GENOMIC DNA]</scope>
    <source>
        <strain evidence="4 5">DSM 3074</strain>
    </source>
</reference>
<name>A0A1M6FDK5_9FIRM</name>
<dbReference type="SUPFAM" id="SSF53383">
    <property type="entry name" value="PLP-dependent transferases"/>
    <property type="match status" value="1"/>
</dbReference>
<dbReference type="InterPro" id="IPR005814">
    <property type="entry name" value="Aminotrans_3"/>
</dbReference>
<dbReference type="PROSITE" id="PS00600">
    <property type="entry name" value="AA_TRANSFER_CLASS_3"/>
    <property type="match status" value="1"/>
</dbReference>
<dbReference type="OrthoDB" id="3034088at2"/>
<organism evidence="4 5">
    <name type="scientific">Anaerovibrio lipolyticus DSM 3074</name>
    <dbReference type="NCBI Taxonomy" id="1120997"/>
    <lineage>
        <taxon>Bacteria</taxon>
        <taxon>Bacillati</taxon>
        <taxon>Bacillota</taxon>
        <taxon>Negativicutes</taxon>
        <taxon>Selenomonadales</taxon>
        <taxon>Selenomonadaceae</taxon>
        <taxon>Anaerovibrio</taxon>
    </lineage>
</organism>
<comment type="similarity">
    <text evidence="3">Belongs to the class-III pyridoxal-phosphate-dependent aminotransferase family.</text>
</comment>
<keyword evidence="2 3" id="KW-0663">Pyridoxal phosphate</keyword>
<dbReference type="InterPro" id="IPR015424">
    <property type="entry name" value="PyrdxlP-dep_Trfase"/>
</dbReference>
<dbReference type="GO" id="GO:0008483">
    <property type="term" value="F:transaminase activity"/>
    <property type="evidence" value="ECO:0007669"/>
    <property type="project" value="InterPro"/>
</dbReference>
<evidence type="ECO:0000256" key="2">
    <source>
        <dbReference type="ARBA" id="ARBA00022898"/>
    </source>
</evidence>
<gene>
    <name evidence="4" type="ORF">SAMN02745671_02231</name>
</gene>
<dbReference type="Pfam" id="PF00202">
    <property type="entry name" value="Aminotran_3"/>
    <property type="match status" value="1"/>
</dbReference>
<dbReference type="GO" id="GO:0030170">
    <property type="term" value="F:pyridoxal phosphate binding"/>
    <property type="evidence" value="ECO:0007669"/>
    <property type="project" value="InterPro"/>
</dbReference>
<comment type="cofactor">
    <cofactor evidence="1">
        <name>pyridoxal 5'-phosphate</name>
        <dbReference type="ChEBI" id="CHEBI:597326"/>
    </cofactor>
</comment>
<dbReference type="PANTHER" id="PTHR43713:SF3">
    <property type="entry name" value="GLUTAMATE-1-SEMIALDEHYDE 2,1-AMINOMUTASE 1, CHLOROPLASTIC-RELATED"/>
    <property type="match status" value="1"/>
</dbReference>
<dbReference type="EMBL" id="FQYW01000020">
    <property type="protein sequence ID" value="SHI95824.1"/>
    <property type="molecule type" value="Genomic_DNA"/>
</dbReference>
<dbReference type="Gene3D" id="3.40.640.10">
    <property type="entry name" value="Type I PLP-dependent aspartate aminotransferase-like (Major domain)"/>
    <property type="match status" value="1"/>
</dbReference>
<dbReference type="Gene3D" id="3.90.1150.10">
    <property type="entry name" value="Aspartate Aminotransferase, domain 1"/>
    <property type="match status" value="1"/>
</dbReference>
<dbReference type="RefSeq" id="WP_080326126.1">
    <property type="nucleotide sequence ID" value="NZ_FQYW01000020.1"/>
</dbReference>
<evidence type="ECO:0000313" key="5">
    <source>
        <dbReference type="Proteomes" id="UP000191240"/>
    </source>
</evidence>
<dbReference type="InterPro" id="IPR049704">
    <property type="entry name" value="Aminotrans_3_PPA_site"/>
</dbReference>
<evidence type="ECO:0000313" key="4">
    <source>
        <dbReference type="EMBL" id="SHI95824.1"/>
    </source>
</evidence>
<dbReference type="AlphaFoldDB" id="A0A1M6FDK5"/>